<reference evidence="1 2" key="1">
    <citation type="submission" date="2020-03" db="EMBL/GenBank/DDBJ databases">
        <title>Identification of Halomonas strains.</title>
        <authorList>
            <person name="Xiao Z."/>
            <person name="Dong F."/>
            <person name="Wang Z."/>
            <person name="Zhao J.-Y."/>
        </authorList>
    </citation>
    <scope>NUCLEOTIDE SEQUENCE [LARGE SCALE GENOMIC DNA]</scope>
    <source>
        <strain evidence="1 2">DX6</strain>
    </source>
</reference>
<evidence type="ECO:0000313" key="1">
    <source>
        <dbReference type="EMBL" id="NIC07363.1"/>
    </source>
</evidence>
<dbReference type="InterPro" id="IPR021936">
    <property type="entry name" value="DUF3549"/>
</dbReference>
<proteinExistence type="predicted"/>
<comment type="caution">
    <text evidence="1">The sequence shown here is derived from an EMBL/GenBank/DDBJ whole genome shotgun (WGS) entry which is preliminary data.</text>
</comment>
<gene>
    <name evidence="1" type="ORF">HBJ55_18190</name>
</gene>
<dbReference type="EMBL" id="JAAQTO010000051">
    <property type="protein sequence ID" value="NIC07363.1"/>
    <property type="molecule type" value="Genomic_DNA"/>
</dbReference>
<dbReference type="Pfam" id="PF12069">
    <property type="entry name" value="DUF3549"/>
    <property type="match status" value="1"/>
</dbReference>
<keyword evidence="2" id="KW-1185">Reference proteome</keyword>
<protein>
    <submittedName>
        <fullName evidence="1">DUF3549 family protein</fullName>
    </submittedName>
</protein>
<accession>A0ABX0PYP8</accession>
<dbReference type="RefSeq" id="WP_167118343.1">
    <property type="nucleotide sequence ID" value="NZ_JAAQTO010000051.1"/>
</dbReference>
<dbReference type="Proteomes" id="UP001318321">
    <property type="component" value="Unassembled WGS sequence"/>
</dbReference>
<sequence length="342" mass="37756">MQPIHTLHDFFARTGAEVRLYHMGRRVEPCPLDALSRFEEGAIAWPFPWQGQARLGIVFRIGDLDDPLIWFLALPLDEQGQLVPPMRDAFLQRLLVTLGRNVDRVGREARNGDEIENLMHDNPLAFTPSLSFQAMLHAYATRDIGKPASPHLEPVEAYLSGQEMDWQFLGLQGLADFTVRLDEEAARRLAARLPSLPDEVLNSLCYCLEHLAVSDTLGMALRERGEQAAVMGRLETLCACVRAVSGADEAIAGAWFDDLLTDPAACGPDLLAAIAGRGWMHLEDGQRLPCFLTRLAQQPNTDFAAVARDLALIPRLRLPVLMALREAGPDTPIGQRLAGLGQ</sequence>
<evidence type="ECO:0000313" key="2">
    <source>
        <dbReference type="Proteomes" id="UP001318321"/>
    </source>
</evidence>
<organism evidence="1 2">
    <name type="scientific">Billgrantia bachuensis</name>
    <dbReference type="NCBI Taxonomy" id="2717286"/>
    <lineage>
        <taxon>Bacteria</taxon>
        <taxon>Pseudomonadati</taxon>
        <taxon>Pseudomonadota</taxon>
        <taxon>Gammaproteobacteria</taxon>
        <taxon>Oceanospirillales</taxon>
        <taxon>Halomonadaceae</taxon>
        <taxon>Billgrantia</taxon>
    </lineage>
</organism>
<name>A0ABX0PYP8_9GAMM</name>